<reference evidence="3 4" key="1">
    <citation type="journal article" date="2019" name="Sci. Rep.">
        <title>Extended insight into the Mycobacterium chelonae-abscessus complex through whole genome sequencing of Mycobacterium salmoniphilum outbreak and Mycobacterium salmoniphilum-like strains.</title>
        <authorList>
            <person name="Behra P.R.K."/>
            <person name="Das S."/>
            <person name="Pettersson B.M.F."/>
            <person name="Shirreff L."/>
            <person name="DuCote T."/>
            <person name="Jacobsson K.G."/>
            <person name="Ennis D.G."/>
            <person name="Kirsebom L.A."/>
        </authorList>
    </citation>
    <scope>NUCLEOTIDE SEQUENCE [LARGE SCALE GENOMIC DNA]</scope>
    <source>
        <strain evidence="3 4">CCUG 63697</strain>
    </source>
</reference>
<keyword evidence="2" id="KW-0812">Transmembrane</keyword>
<accession>A0A4R8R3S4</accession>
<dbReference type="AlphaFoldDB" id="A0A4R8R3S4"/>
<organism evidence="3 4">
    <name type="scientific">Mycobacteroides franklinii</name>
    <dbReference type="NCBI Taxonomy" id="948102"/>
    <lineage>
        <taxon>Bacteria</taxon>
        <taxon>Bacillati</taxon>
        <taxon>Actinomycetota</taxon>
        <taxon>Actinomycetes</taxon>
        <taxon>Mycobacteriales</taxon>
        <taxon>Mycobacteriaceae</taxon>
        <taxon>Mycobacteroides</taxon>
    </lineage>
</organism>
<feature type="transmembrane region" description="Helical" evidence="2">
    <location>
        <begin position="239"/>
        <end position="262"/>
    </location>
</feature>
<keyword evidence="4" id="KW-1185">Reference proteome</keyword>
<keyword evidence="2" id="KW-0472">Membrane</keyword>
<dbReference type="Pfam" id="PF02405">
    <property type="entry name" value="MlaE"/>
    <property type="match status" value="1"/>
</dbReference>
<evidence type="ECO:0000256" key="2">
    <source>
        <dbReference type="SAM" id="Phobius"/>
    </source>
</evidence>
<proteinExistence type="predicted"/>
<dbReference type="Proteomes" id="UP000295165">
    <property type="component" value="Unassembled WGS sequence"/>
</dbReference>
<dbReference type="GO" id="GO:0043190">
    <property type="term" value="C:ATP-binding cassette (ABC) transporter complex"/>
    <property type="evidence" value="ECO:0007669"/>
    <property type="project" value="InterPro"/>
</dbReference>
<comment type="caution">
    <text evidence="3">The sequence shown here is derived from an EMBL/GenBank/DDBJ whole genome shotgun (WGS) entry which is preliminary data.</text>
</comment>
<evidence type="ECO:0000313" key="4">
    <source>
        <dbReference type="Proteomes" id="UP000295165"/>
    </source>
</evidence>
<gene>
    <name evidence="3" type="primary">mlaE_3</name>
    <name evidence="3" type="ORF">CCUG63697_02301</name>
</gene>
<evidence type="ECO:0000313" key="3">
    <source>
        <dbReference type="EMBL" id="TDZ50792.1"/>
    </source>
</evidence>
<dbReference type="PANTHER" id="PTHR30188:SF4">
    <property type="entry name" value="PROTEIN TRIGALACTOSYLDIACYLGLYCEROL 1, CHLOROPLASTIC"/>
    <property type="match status" value="1"/>
</dbReference>
<protein>
    <submittedName>
        <fullName evidence="3">Putative phospholipid ABC transporter permease protein MlaE</fullName>
    </submittedName>
</protein>
<name>A0A4R8R3S4_9MYCO</name>
<evidence type="ECO:0000256" key="1">
    <source>
        <dbReference type="SAM" id="MobiDB-lite"/>
    </source>
</evidence>
<feature type="region of interest" description="Disordered" evidence="1">
    <location>
        <begin position="45"/>
        <end position="80"/>
    </location>
</feature>
<keyword evidence="2" id="KW-1133">Transmembrane helix</keyword>
<feature type="transmembrane region" description="Helical" evidence="2">
    <location>
        <begin position="329"/>
        <end position="351"/>
    </location>
</feature>
<dbReference type="PANTHER" id="PTHR30188">
    <property type="entry name" value="ABC TRANSPORTER PERMEASE PROTEIN-RELATED"/>
    <property type="match status" value="1"/>
</dbReference>
<feature type="transmembrane region" description="Helical" evidence="2">
    <location>
        <begin position="282"/>
        <end position="308"/>
    </location>
</feature>
<sequence length="356" mass="37711">MQSTRYLLLRKWKHLSPSIQFSPGNMKPEEPLLSSAMSHVAADARMEPTADEWAESPEIPSDSKYHDESEANPAPGSSPQLLDRVRRVVKRPVEYVVSQTDSMLKTLGRYVDLVVQSFAFLVSDIVRLRHPWQDTVIQSWFILTVTVVPAILVSIPFGVIVAVQAGSIISQVGASSISGAAGGLGVIQQGAPIVAALLLGGAAGSAVATDLGARSIREEVDAMRVMGVNPVQRLVTPRLAAILFVSPLLCIFIIFVGIFAGYLVNVGFQGGTPGSYLSSFAAFANVSDVTVAVLKTWLFGVVVILVACQRGLEAKGGARGVADAVNATVVIGVVTVMVLNTVITQIVAMFMPSKVG</sequence>
<dbReference type="EMBL" id="PECC01000027">
    <property type="protein sequence ID" value="TDZ50792.1"/>
    <property type="molecule type" value="Genomic_DNA"/>
</dbReference>
<feature type="transmembrane region" description="Helical" evidence="2">
    <location>
        <begin position="140"/>
        <end position="163"/>
    </location>
</feature>
<dbReference type="InterPro" id="IPR030802">
    <property type="entry name" value="Permease_MalE"/>
</dbReference>
<dbReference type="GO" id="GO:0005548">
    <property type="term" value="F:phospholipid transporter activity"/>
    <property type="evidence" value="ECO:0007669"/>
    <property type="project" value="TreeGrafter"/>
</dbReference>